<feature type="region of interest" description="Disordered" evidence="1">
    <location>
        <begin position="197"/>
        <end position="221"/>
    </location>
</feature>
<evidence type="ECO:0000313" key="3">
    <source>
        <dbReference type="Proteomes" id="UP001140560"/>
    </source>
</evidence>
<comment type="caution">
    <text evidence="2">The sequence shown here is derived from an EMBL/GenBank/DDBJ whole genome shotgun (WGS) entry which is preliminary data.</text>
</comment>
<protein>
    <submittedName>
        <fullName evidence="2">Uncharacterized protein</fullName>
    </submittedName>
</protein>
<feature type="compositionally biased region" description="Basic and acidic residues" evidence="1">
    <location>
        <begin position="274"/>
        <end position="289"/>
    </location>
</feature>
<dbReference type="OrthoDB" id="3801350at2759"/>
<gene>
    <name evidence="2" type="ORF">N0V83_009955</name>
</gene>
<feature type="compositionally biased region" description="Low complexity" evidence="1">
    <location>
        <begin position="121"/>
        <end position="130"/>
    </location>
</feature>
<reference evidence="2" key="1">
    <citation type="submission" date="2022-10" db="EMBL/GenBank/DDBJ databases">
        <title>Tapping the CABI collections for fungal endophytes: first genome assemblies for Collariella, Neodidymelliopsis, Ascochyta clinopodiicola, Didymella pomorum, Didymosphaeria variabile, Neocosmospora piperis and Neocucurbitaria cava.</title>
        <authorList>
            <person name="Hill R."/>
        </authorList>
    </citation>
    <scope>NUCLEOTIDE SEQUENCE</scope>
    <source>
        <strain evidence="2">IMI 356814</strain>
    </source>
</reference>
<dbReference type="Proteomes" id="UP001140560">
    <property type="component" value="Unassembled WGS sequence"/>
</dbReference>
<evidence type="ECO:0000313" key="2">
    <source>
        <dbReference type="EMBL" id="KAJ4363659.1"/>
    </source>
</evidence>
<dbReference type="AlphaFoldDB" id="A0A9W9CIA4"/>
<feature type="compositionally biased region" description="Low complexity" evidence="1">
    <location>
        <begin position="245"/>
        <end position="260"/>
    </location>
</feature>
<feature type="compositionally biased region" description="Low complexity" evidence="1">
    <location>
        <begin position="312"/>
        <end position="332"/>
    </location>
</feature>
<name>A0A9W9CIA4_9PLEO</name>
<accession>A0A9W9CIA4</accession>
<evidence type="ECO:0000256" key="1">
    <source>
        <dbReference type="SAM" id="MobiDB-lite"/>
    </source>
</evidence>
<feature type="compositionally biased region" description="Gly residues" evidence="1">
    <location>
        <begin position="479"/>
        <end position="491"/>
    </location>
</feature>
<keyword evidence="3" id="KW-1185">Reference proteome</keyword>
<organism evidence="2 3">
    <name type="scientific">Neocucurbitaria cava</name>
    <dbReference type="NCBI Taxonomy" id="798079"/>
    <lineage>
        <taxon>Eukaryota</taxon>
        <taxon>Fungi</taxon>
        <taxon>Dikarya</taxon>
        <taxon>Ascomycota</taxon>
        <taxon>Pezizomycotina</taxon>
        <taxon>Dothideomycetes</taxon>
        <taxon>Pleosporomycetidae</taxon>
        <taxon>Pleosporales</taxon>
        <taxon>Pleosporineae</taxon>
        <taxon>Cucurbitariaceae</taxon>
        <taxon>Neocucurbitaria</taxon>
    </lineage>
</organism>
<sequence>MGMGGAYGDMSGMNGMNGMGMGMGMGMNGMGGGMGGMGGMPPPSGMPPEYTSNPSIPRYSGAGLGPGGGMNPYTSYPGPPPTPPSSDDNNAPAPQPTRRRNSGRKSSSNQHARVPMGAYTAAAASSPSSPHRLRNSRNRAHDPPPVSAQLNRGQPPGGKRVGPSGNAWLDENSWLDACTCTTNCKCRRSHRVVYRGQENRRNGRGGGDDDEDGDGDDEQYISGEIRYVLKDDLGRDCGDHSGCNKKSGTPSSSSERSSTSSEKKKGDKSKKTQGKKEEKERKEQFKGFKEELLNALDERFHDMKKERGGRRGSASAASTSPPFGMGRPPRNMMGGGPSPFAMDPGGVAGMDPRLAQQMGMAAMPGNPYGMGMPPPGMSSGMMPPGMMPTDPMMKRSMRPPGMPFDVDDVMSMADLDGMGAMGMGMGNPYAAGGGGMMGGKKGMMQQDFMSPRRRPRGGGNFGGMGLESMGLYGRASGMRGGGGGGRGGGMIPGTRRPARGGLGRRPDFNGSDDFDLGAGPSRHPGMGRPSIDEDEDAFGNIAG</sequence>
<feature type="region of interest" description="Disordered" evidence="1">
    <location>
        <begin position="238"/>
        <end position="289"/>
    </location>
</feature>
<feature type="region of interest" description="Disordered" evidence="1">
    <location>
        <begin position="36"/>
        <end position="168"/>
    </location>
</feature>
<proteinExistence type="predicted"/>
<feature type="region of interest" description="Disordered" evidence="1">
    <location>
        <begin position="304"/>
        <end position="336"/>
    </location>
</feature>
<dbReference type="EMBL" id="JAPEUY010000019">
    <property type="protein sequence ID" value="KAJ4363659.1"/>
    <property type="molecule type" value="Genomic_DNA"/>
</dbReference>
<feature type="region of interest" description="Disordered" evidence="1">
    <location>
        <begin position="479"/>
        <end position="543"/>
    </location>
</feature>
<feature type="compositionally biased region" description="Acidic residues" evidence="1">
    <location>
        <begin position="208"/>
        <end position="219"/>
    </location>
</feature>